<reference evidence="3 4" key="1">
    <citation type="submission" date="2021-01" db="EMBL/GenBank/DDBJ databases">
        <title>Genomic Encyclopedia of Type Strains, Phase IV (KMG-IV): sequencing the most valuable type-strain genomes for metagenomic binning, comparative biology and taxonomic classification.</title>
        <authorList>
            <person name="Goeker M."/>
        </authorList>
    </citation>
    <scope>NUCLEOTIDE SEQUENCE [LARGE SCALE GENOMIC DNA]</scope>
    <source>
        <strain evidence="3 4">DSM 25890</strain>
    </source>
</reference>
<evidence type="ECO:0000259" key="2">
    <source>
        <dbReference type="PROSITE" id="PS51109"/>
    </source>
</evidence>
<dbReference type="Gene3D" id="2.20.230.10">
    <property type="entry name" value="Resuscitation-promoting factor rpfb"/>
    <property type="match status" value="1"/>
</dbReference>
<dbReference type="InterPro" id="IPR007137">
    <property type="entry name" value="DUF348"/>
</dbReference>
<dbReference type="Pfam" id="PF07501">
    <property type="entry name" value="G5"/>
    <property type="match status" value="1"/>
</dbReference>
<dbReference type="PANTHER" id="PTHR39160">
    <property type="entry name" value="CELL WALL-BINDING PROTEIN YOCH"/>
    <property type="match status" value="1"/>
</dbReference>
<evidence type="ECO:0000313" key="3">
    <source>
        <dbReference type="EMBL" id="MBM7614755.1"/>
    </source>
</evidence>
<dbReference type="CDD" id="cd22786">
    <property type="entry name" value="DPBB_YuiC-like"/>
    <property type="match status" value="1"/>
</dbReference>
<dbReference type="InterPro" id="IPR051933">
    <property type="entry name" value="Resuscitation_pf_RpfB"/>
</dbReference>
<protein>
    <submittedName>
        <fullName evidence="3">Uncharacterized protein YabE (DUF348 family)</fullName>
    </submittedName>
</protein>
<name>A0ABS2NP95_9FIRM</name>
<dbReference type="SMART" id="SM01208">
    <property type="entry name" value="G5"/>
    <property type="match status" value="1"/>
</dbReference>
<keyword evidence="1" id="KW-0732">Signal</keyword>
<dbReference type="Gene3D" id="2.40.40.10">
    <property type="entry name" value="RlpA-like domain"/>
    <property type="match status" value="1"/>
</dbReference>
<sequence length="347" mass="38745">MKSDLSNKRFFDKKILVATITLLALVIAVGVTFMSLQKTIVIAYDGQEIEVKTFSNTVESILRKQGIEIAAEDKIIPQLQDPITDGERITIHRAFEIQLVDGGEEKVIKTAEATVGELLKSLNIEVKSLDQVEPALDTPLKKGELVLITRVEEEFLVEEQEIPYQSITKYNDDLEQGKTKVVQEGKRGLKEVKLRLTYEDGIEVSREVVEEKVHEQAVDEVIEKGTMKYLVTSRGEVARYKKVITMQASAYDAGFESTGKRPGDPYYGITRSGTKVRPGVVAVDPKVIPLGTKLYVESLDGTKSYGYASAEDTGGAIKGNRIDLYFESRSDALRYGRRNVRVYVLDN</sequence>
<dbReference type="EMBL" id="JAFBEE010000006">
    <property type="protein sequence ID" value="MBM7614755.1"/>
    <property type="molecule type" value="Genomic_DNA"/>
</dbReference>
<evidence type="ECO:0000256" key="1">
    <source>
        <dbReference type="ARBA" id="ARBA00022729"/>
    </source>
</evidence>
<dbReference type="Pfam" id="PF06725">
    <property type="entry name" value="3D"/>
    <property type="match status" value="1"/>
</dbReference>
<dbReference type="InterPro" id="IPR036908">
    <property type="entry name" value="RlpA-like_sf"/>
</dbReference>
<proteinExistence type="predicted"/>
<comment type="caution">
    <text evidence="3">The sequence shown here is derived from an EMBL/GenBank/DDBJ whole genome shotgun (WGS) entry which is preliminary data.</text>
</comment>
<gene>
    <name evidence="3" type="ORF">JOC73_001269</name>
</gene>
<dbReference type="InterPro" id="IPR010611">
    <property type="entry name" value="3D_dom"/>
</dbReference>
<dbReference type="PROSITE" id="PS51109">
    <property type="entry name" value="G5"/>
    <property type="match status" value="1"/>
</dbReference>
<dbReference type="Proteomes" id="UP001314796">
    <property type="component" value="Unassembled WGS sequence"/>
</dbReference>
<dbReference type="InterPro" id="IPR011098">
    <property type="entry name" value="G5_dom"/>
</dbReference>
<keyword evidence="4" id="KW-1185">Reference proteome</keyword>
<evidence type="ECO:0000313" key="4">
    <source>
        <dbReference type="Proteomes" id="UP001314796"/>
    </source>
</evidence>
<feature type="domain" description="G5" evidence="2">
    <location>
        <begin position="148"/>
        <end position="228"/>
    </location>
</feature>
<dbReference type="SUPFAM" id="SSF50685">
    <property type="entry name" value="Barwin-like endoglucanases"/>
    <property type="match status" value="1"/>
</dbReference>
<dbReference type="Pfam" id="PF03990">
    <property type="entry name" value="DUF348"/>
    <property type="match status" value="2"/>
</dbReference>
<dbReference type="PANTHER" id="PTHR39160:SF4">
    <property type="entry name" value="RESUSCITATION-PROMOTING FACTOR RPFB"/>
    <property type="match status" value="1"/>
</dbReference>
<dbReference type="RefSeq" id="WP_204401268.1">
    <property type="nucleotide sequence ID" value="NZ_JAFBEE010000006.1"/>
</dbReference>
<organism evidence="3 4">
    <name type="scientific">Alkaliphilus hydrothermalis</name>
    <dbReference type="NCBI Taxonomy" id="1482730"/>
    <lineage>
        <taxon>Bacteria</taxon>
        <taxon>Bacillati</taxon>
        <taxon>Bacillota</taxon>
        <taxon>Clostridia</taxon>
        <taxon>Peptostreptococcales</taxon>
        <taxon>Natronincolaceae</taxon>
        <taxon>Alkaliphilus</taxon>
    </lineage>
</organism>
<accession>A0ABS2NP95</accession>